<accession>A0A6A6I6B2</accession>
<dbReference type="EMBL" id="ML987201">
    <property type="protein sequence ID" value="KAF2245073.1"/>
    <property type="molecule type" value="Genomic_DNA"/>
</dbReference>
<keyword evidence="4" id="KW-1185">Reference proteome</keyword>
<evidence type="ECO:0000259" key="2">
    <source>
        <dbReference type="Pfam" id="PF25545"/>
    </source>
</evidence>
<dbReference type="InterPro" id="IPR057684">
    <property type="entry name" value="DUF7924"/>
</dbReference>
<dbReference type="RefSeq" id="XP_033680077.1">
    <property type="nucleotide sequence ID" value="XM_033824037.1"/>
</dbReference>
<feature type="domain" description="DUF7924" evidence="2">
    <location>
        <begin position="124"/>
        <end position="293"/>
    </location>
</feature>
<dbReference type="AlphaFoldDB" id="A0A6A6I6B2"/>
<dbReference type="GeneID" id="54577367"/>
<protein>
    <recommendedName>
        <fullName evidence="2">DUF7924 domain-containing protein</fullName>
    </recommendedName>
</protein>
<proteinExistence type="predicted"/>
<feature type="compositionally biased region" description="Low complexity" evidence="1">
    <location>
        <begin position="308"/>
        <end position="327"/>
    </location>
</feature>
<dbReference type="Proteomes" id="UP000800094">
    <property type="component" value="Unassembled WGS sequence"/>
</dbReference>
<name>A0A6A6I6B2_9PLEO</name>
<evidence type="ECO:0000313" key="4">
    <source>
        <dbReference type="Proteomes" id="UP000800094"/>
    </source>
</evidence>
<feature type="region of interest" description="Disordered" evidence="1">
    <location>
        <begin position="297"/>
        <end position="364"/>
    </location>
</feature>
<organism evidence="3 4">
    <name type="scientific">Trematosphaeria pertusa</name>
    <dbReference type="NCBI Taxonomy" id="390896"/>
    <lineage>
        <taxon>Eukaryota</taxon>
        <taxon>Fungi</taxon>
        <taxon>Dikarya</taxon>
        <taxon>Ascomycota</taxon>
        <taxon>Pezizomycotina</taxon>
        <taxon>Dothideomycetes</taxon>
        <taxon>Pleosporomycetidae</taxon>
        <taxon>Pleosporales</taxon>
        <taxon>Massarineae</taxon>
        <taxon>Trematosphaeriaceae</taxon>
        <taxon>Trematosphaeria</taxon>
    </lineage>
</organism>
<dbReference type="Pfam" id="PF25545">
    <property type="entry name" value="DUF7924"/>
    <property type="match status" value="1"/>
</dbReference>
<reference evidence="3" key="1">
    <citation type="journal article" date="2020" name="Stud. Mycol.">
        <title>101 Dothideomycetes genomes: a test case for predicting lifestyles and emergence of pathogens.</title>
        <authorList>
            <person name="Haridas S."/>
            <person name="Albert R."/>
            <person name="Binder M."/>
            <person name="Bloem J."/>
            <person name="Labutti K."/>
            <person name="Salamov A."/>
            <person name="Andreopoulos B."/>
            <person name="Baker S."/>
            <person name="Barry K."/>
            <person name="Bills G."/>
            <person name="Bluhm B."/>
            <person name="Cannon C."/>
            <person name="Castanera R."/>
            <person name="Culley D."/>
            <person name="Daum C."/>
            <person name="Ezra D."/>
            <person name="Gonzalez J."/>
            <person name="Henrissat B."/>
            <person name="Kuo A."/>
            <person name="Liang C."/>
            <person name="Lipzen A."/>
            <person name="Lutzoni F."/>
            <person name="Magnuson J."/>
            <person name="Mondo S."/>
            <person name="Nolan M."/>
            <person name="Ohm R."/>
            <person name="Pangilinan J."/>
            <person name="Park H.-J."/>
            <person name="Ramirez L."/>
            <person name="Alfaro M."/>
            <person name="Sun H."/>
            <person name="Tritt A."/>
            <person name="Yoshinaga Y."/>
            <person name="Zwiers L.-H."/>
            <person name="Turgeon B."/>
            <person name="Goodwin S."/>
            <person name="Spatafora J."/>
            <person name="Crous P."/>
            <person name="Grigoriev I."/>
        </authorList>
    </citation>
    <scope>NUCLEOTIDE SEQUENCE</scope>
    <source>
        <strain evidence="3">CBS 122368</strain>
    </source>
</reference>
<evidence type="ECO:0000256" key="1">
    <source>
        <dbReference type="SAM" id="MobiDB-lite"/>
    </source>
</evidence>
<dbReference type="OrthoDB" id="5426775at2759"/>
<dbReference type="PANTHER" id="PTHR42470:SF1">
    <property type="entry name" value="VAST DOMAIN-CONTAINING PROTEIN"/>
    <property type="match status" value="1"/>
</dbReference>
<evidence type="ECO:0000313" key="3">
    <source>
        <dbReference type="EMBL" id="KAF2245073.1"/>
    </source>
</evidence>
<gene>
    <name evidence="3" type="ORF">BU26DRAFT_433572</name>
</gene>
<dbReference type="PANTHER" id="PTHR42470">
    <property type="entry name" value="VAST DOMAIN-CONTAINING PROTEIN"/>
    <property type="match status" value="1"/>
</dbReference>
<sequence length="364" mass="40267">MAPPSASEGWSRKSVDGEAKLEAHNIYVNQKRALPADLDLHIKNTIRRARETTPSASRIAEKAPRAAATGEQAAIDLIAPDILFRGTADGGSEALITSLPKLNLHPKYLPLADAVVVEDTGSLSQAQPDTAIGYVRCRDASRAKVEAPLTPEQERTIIKDPLTALLHFPFLTAQWKGYTGSEGHYHASLQGARDSTCIVNSLYELYESTRHIPSTVDTCHFSVTSNMDTAKLWVHWRENKDNAAPQHYMECIHQAFLEPIEDTMAILESFRKRLRNILDYATGPRLVSIRHAIDALQKKKETETATRVPSVPSSSSSKARSRGASQSSDRRRQAHMPPPSPPASQSAPQRKRARTEDLDDVERQ</sequence>